<dbReference type="AlphaFoldDB" id="A0A1B2EQD8"/>
<dbReference type="InterPro" id="IPR015424">
    <property type="entry name" value="PyrdxlP-dep_Trfase"/>
</dbReference>
<protein>
    <submittedName>
        <fullName evidence="5">Aminotransferase DegT</fullName>
    </submittedName>
</protein>
<dbReference type="PANTHER" id="PTHR30244">
    <property type="entry name" value="TRANSAMINASE"/>
    <property type="match status" value="1"/>
</dbReference>
<dbReference type="Gene3D" id="3.40.640.10">
    <property type="entry name" value="Type I PLP-dependent aspartate aminotransferase-like (Major domain)"/>
    <property type="match status" value="1"/>
</dbReference>
<evidence type="ECO:0000256" key="4">
    <source>
        <dbReference type="RuleBase" id="RU004508"/>
    </source>
</evidence>
<dbReference type="Gene3D" id="3.90.1150.10">
    <property type="entry name" value="Aspartate Aminotransferase, domain 1"/>
    <property type="match status" value="1"/>
</dbReference>
<organism evidence="5">
    <name type="scientific">Microvirga ossetica</name>
    <dbReference type="NCBI Taxonomy" id="1882682"/>
    <lineage>
        <taxon>Bacteria</taxon>
        <taxon>Pseudomonadati</taxon>
        <taxon>Pseudomonadota</taxon>
        <taxon>Alphaproteobacteria</taxon>
        <taxon>Hyphomicrobiales</taxon>
        <taxon>Methylobacteriaceae</taxon>
        <taxon>Microvirga</taxon>
    </lineage>
</organism>
<dbReference type="PANTHER" id="PTHR30244:SF34">
    <property type="entry name" value="DTDP-4-AMINO-4,6-DIDEOXYGALACTOSE TRANSAMINASE"/>
    <property type="match status" value="1"/>
</dbReference>
<dbReference type="PIRSF" id="PIRSF000390">
    <property type="entry name" value="PLP_StrS"/>
    <property type="match status" value="1"/>
</dbReference>
<evidence type="ECO:0000256" key="2">
    <source>
        <dbReference type="PIRSR" id="PIRSR000390-1"/>
    </source>
</evidence>
<evidence type="ECO:0000256" key="3">
    <source>
        <dbReference type="PIRSR" id="PIRSR000390-2"/>
    </source>
</evidence>
<keyword evidence="5" id="KW-0032">Aminotransferase</keyword>
<dbReference type="GO" id="GO:0000271">
    <property type="term" value="P:polysaccharide biosynthetic process"/>
    <property type="evidence" value="ECO:0007669"/>
    <property type="project" value="TreeGrafter"/>
</dbReference>
<reference evidence="5" key="1">
    <citation type="submission" date="2016-07" db="EMBL/GenBank/DDBJ databases">
        <title>Microvirga ossetica sp. nov. a new species of rhizobia isolated from root nodules of the legume species Vicia alpestris Steven originated from North Ossetia region in the Caucasus.</title>
        <authorList>
            <person name="Safronova V.I."/>
            <person name="Kuznetsova I.G."/>
            <person name="Sazanova A.L."/>
            <person name="Belimov A."/>
            <person name="Andronov E."/>
            <person name="Osledkin Y.S."/>
            <person name="Onishchuk O.P."/>
            <person name="Kurchak O.N."/>
            <person name="Shaposhnikov A.I."/>
            <person name="Willems A."/>
            <person name="Tikhonovich I.A."/>
        </authorList>
    </citation>
    <scope>NUCLEOTIDE SEQUENCE [LARGE SCALE GENOMIC DNA]</scope>
    <source>
        <strain evidence="5">V5/3M</strain>
        <plasmid evidence="5">unnamed1</plasmid>
    </source>
</reference>
<evidence type="ECO:0000256" key="1">
    <source>
        <dbReference type="ARBA" id="ARBA00037999"/>
    </source>
</evidence>
<dbReference type="Pfam" id="PF01041">
    <property type="entry name" value="DegT_DnrJ_EryC1"/>
    <property type="match status" value="1"/>
</dbReference>
<dbReference type="GO" id="GO:0008483">
    <property type="term" value="F:transaminase activity"/>
    <property type="evidence" value="ECO:0007669"/>
    <property type="project" value="UniProtKB-KW"/>
</dbReference>
<dbReference type="CDD" id="cd00616">
    <property type="entry name" value="AHBA_syn"/>
    <property type="match status" value="1"/>
</dbReference>
<geneLocation type="plasmid" evidence="5">
    <name>unnamed1</name>
</geneLocation>
<dbReference type="InterPro" id="IPR000653">
    <property type="entry name" value="DegT/StrS_aminotransferase"/>
</dbReference>
<name>A0A1B2EQD8_9HYPH</name>
<keyword evidence="5" id="KW-0614">Plasmid</keyword>
<feature type="modified residue" description="N6-(pyridoxal phosphate)lysine" evidence="3">
    <location>
        <position position="185"/>
    </location>
</feature>
<dbReference type="InterPro" id="IPR015422">
    <property type="entry name" value="PyrdxlP-dep_Trfase_small"/>
</dbReference>
<dbReference type="KEGG" id="moc:BB934_27955"/>
<dbReference type="GO" id="GO:0030170">
    <property type="term" value="F:pyridoxal phosphate binding"/>
    <property type="evidence" value="ECO:0007669"/>
    <property type="project" value="TreeGrafter"/>
</dbReference>
<sequence>MIPIASPLIGKEEADAAASVVLSGWLTQGPQILAFESEFAASVEADHACAVANCTVALHLALMAIGVGPGAEVIMASHTFIASANAVRQCGGIPVFIDIDPVTFTMDPDKIAPAITSRTKAIMCIHQMGMPCDMERILPIARAYGLKVIEDAACAIGSEIQIGGVWQRIGYPHGDVACFSLHPRKLLTVGDGGVLTTSDPEFDRIFRLGRQHGMSVPDTVRHNSSIVVIEEYPIAGFNYRLTDVQGAIGRVQLKRLDAIVARRRELATVYKRMLAEVPGVTPPAEPTWARTNWQSYCVRLPDGANQVALMQQMLDQGIATRRGIMCVHLERAYADLELRFPLPESERARDRCILLPLFHSMTDDEQRHVVSALKDALSNCLEQSGSI</sequence>
<dbReference type="RefSeq" id="WP_099513331.1">
    <property type="nucleotide sequence ID" value="NZ_CP016617.1"/>
</dbReference>
<dbReference type="OrthoDB" id="9768668at2"/>
<comment type="similarity">
    <text evidence="1 4">Belongs to the DegT/DnrJ/EryC1 family.</text>
</comment>
<gene>
    <name evidence="5" type="ORF">BB934_27955</name>
</gene>
<proteinExistence type="inferred from homology"/>
<feature type="active site" description="Proton acceptor" evidence="2">
    <location>
        <position position="185"/>
    </location>
</feature>
<dbReference type="EMBL" id="CP016617">
    <property type="protein sequence ID" value="ANY82187.1"/>
    <property type="molecule type" value="Genomic_DNA"/>
</dbReference>
<accession>A0A1B2EQD8</accession>
<keyword evidence="3 4" id="KW-0663">Pyridoxal phosphate</keyword>
<dbReference type="SUPFAM" id="SSF53383">
    <property type="entry name" value="PLP-dependent transferases"/>
    <property type="match status" value="1"/>
</dbReference>
<keyword evidence="5" id="KW-0808">Transferase</keyword>
<dbReference type="InterPro" id="IPR015421">
    <property type="entry name" value="PyrdxlP-dep_Trfase_major"/>
</dbReference>
<evidence type="ECO:0000313" key="5">
    <source>
        <dbReference type="EMBL" id="ANY82187.1"/>
    </source>
</evidence>